<sequence length="589" mass="63197">MSTPSPFRSPLPSSAPPPADPQVGTAHLDTFVQDHLPPAALQPDMLLDLPTLRFPPRLNCATELLDGPSDPADRAGRLAVLSPHGVRWTYAELLATVSRIAHVLTEDMGLVPGNRVLLRGANTPMLVAIWLAVVRAGGVVVATMPLLRAKELAYVIDKARITHALCESALRAELEAAQTDGGPLRTMYFLDEARGDWDAKEDPGTDLEAAMADHSDWFPPVDTAATDPCLIAFTSGTTGMPKATVHSHRDVMAVCRSFPQHVLRATSDDRFIGTPSLAFTYGLGGLLLFPLHIGASVVLLDRASPEQLARAVDEFRATVCFSGPTAYRAMCMDPAPYGLSSLRECVSAGEPLPPVTRKMWKQRTGHDLIDGLGSTEMLHIFIAMRGDEAETRPGALGRPVPGYLAAIVDDAGRPLPYGEVGALAVKGPTGCRYLDDDRQVDYVRNGWNLTGDACWADKDGYLHYHARLDDMIVSAGYNISPVEVEGTLLTHPAVRECAAVAAPDDERGAVVQAHVVLAAGYLPSPELVLELQQFAKREMAPYKYPRVIAFCDALPRAGTGKVQRFRLRGAGGSDPSAELEGVTGDPASA</sequence>
<evidence type="ECO:0000256" key="2">
    <source>
        <dbReference type="SAM" id="MobiDB-lite"/>
    </source>
</evidence>
<keyword evidence="1" id="KW-0436">Ligase</keyword>
<dbReference type="Proteomes" id="UP001589887">
    <property type="component" value="Unassembled WGS sequence"/>
</dbReference>
<comment type="caution">
    <text evidence="5">The sequence shown here is derived from an EMBL/GenBank/DDBJ whole genome shotgun (WGS) entry which is preliminary data.</text>
</comment>
<dbReference type="PROSITE" id="PS00455">
    <property type="entry name" value="AMP_BINDING"/>
    <property type="match status" value="1"/>
</dbReference>
<gene>
    <name evidence="5" type="ORF">ACFH04_11530</name>
</gene>
<dbReference type="PANTHER" id="PTHR43352">
    <property type="entry name" value="ACETYL-COA SYNTHETASE"/>
    <property type="match status" value="1"/>
</dbReference>
<evidence type="ECO:0000313" key="6">
    <source>
        <dbReference type="Proteomes" id="UP001589887"/>
    </source>
</evidence>
<dbReference type="Pfam" id="PF00501">
    <property type="entry name" value="AMP-binding"/>
    <property type="match status" value="1"/>
</dbReference>
<reference evidence="5 6" key="1">
    <citation type="submission" date="2024-09" db="EMBL/GenBank/DDBJ databases">
        <authorList>
            <person name="Sun Q."/>
            <person name="Mori K."/>
        </authorList>
    </citation>
    <scope>NUCLEOTIDE SEQUENCE [LARGE SCALE GENOMIC DNA]</scope>
    <source>
        <strain evidence="5 6">JCM 4557</strain>
    </source>
</reference>
<name>A0ABV6TEW9_9ACTN</name>
<dbReference type="Gene3D" id="3.40.50.12780">
    <property type="entry name" value="N-terminal domain of ligase-like"/>
    <property type="match status" value="1"/>
</dbReference>
<feature type="domain" description="AMP-dependent synthetase/ligase" evidence="3">
    <location>
        <begin position="74"/>
        <end position="429"/>
    </location>
</feature>
<keyword evidence="6" id="KW-1185">Reference proteome</keyword>
<evidence type="ECO:0000259" key="3">
    <source>
        <dbReference type="Pfam" id="PF00501"/>
    </source>
</evidence>
<dbReference type="InterPro" id="IPR045851">
    <property type="entry name" value="AMP-bd_C_sf"/>
</dbReference>
<accession>A0ABV6TEW9</accession>
<feature type="domain" description="AMP-binding enzyme C-terminal" evidence="4">
    <location>
        <begin position="483"/>
        <end position="561"/>
    </location>
</feature>
<dbReference type="InterPro" id="IPR042099">
    <property type="entry name" value="ANL_N_sf"/>
</dbReference>
<proteinExistence type="predicted"/>
<feature type="region of interest" description="Disordered" evidence="2">
    <location>
        <begin position="566"/>
        <end position="589"/>
    </location>
</feature>
<protein>
    <submittedName>
        <fullName evidence="5">AMP-binding protein</fullName>
    </submittedName>
</protein>
<evidence type="ECO:0000313" key="5">
    <source>
        <dbReference type="EMBL" id="MFC0844327.1"/>
    </source>
</evidence>
<evidence type="ECO:0000256" key="1">
    <source>
        <dbReference type="ARBA" id="ARBA00022598"/>
    </source>
</evidence>
<dbReference type="Pfam" id="PF13193">
    <property type="entry name" value="AMP-binding_C"/>
    <property type="match status" value="1"/>
</dbReference>
<dbReference type="Gene3D" id="3.30.300.30">
    <property type="match status" value="1"/>
</dbReference>
<dbReference type="RefSeq" id="WP_394318493.1">
    <property type="nucleotide sequence ID" value="NZ_JBHMQV010000009.1"/>
</dbReference>
<dbReference type="InterPro" id="IPR020845">
    <property type="entry name" value="AMP-binding_CS"/>
</dbReference>
<organism evidence="5 6">
    <name type="scientific">Streptomyces noboritoensis</name>
    <dbReference type="NCBI Taxonomy" id="67337"/>
    <lineage>
        <taxon>Bacteria</taxon>
        <taxon>Bacillati</taxon>
        <taxon>Actinomycetota</taxon>
        <taxon>Actinomycetes</taxon>
        <taxon>Kitasatosporales</taxon>
        <taxon>Streptomycetaceae</taxon>
        <taxon>Streptomyces</taxon>
    </lineage>
</organism>
<feature type="region of interest" description="Disordered" evidence="2">
    <location>
        <begin position="1"/>
        <end position="24"/>
    </location>
</feature>
<dbReference type="EMBL" id="JBHMQV010000009">
    <property type="protein sequence ID" value="MFC0844327.1"/>
    <property type="molecule type" value="Genomic_DNA"/>
</dbReference>
<evidence type="ECO:0000259" key="4">
    <source>
        <dbReference type="Pfam" id="PF13193"/>
    </source>
</evidence>
<dbReference type="PANTHER" id="PTHR43352:SF1">
    <property type="entry name" value="ANTHRANILATE--COA LIGASE"/>
    <property type="match status" value="1"/>
</dbReference>
<feature type="compositionally biased region" description="Pro residues" evidence="2">
    <location>
        <begin position="7"/>
        <end position="20"/>
    </location>
</feature>
<dbReference type="InterPro" id="IPR000873">
    <property type="entry name" value="AMP-dep_synth/lig_dom"/>
</dbReference>
<dbReference type="SUPFAM" id="SSF56801">
    <property type="entry name" value="Acetyl-CoA synthetase-like"/>
    <property type="match status" value="1"/>
</dbReference>
<dbReference type="InterPro" id="IPR025110">
    <property type="entry name" value="AMP-bd_C"/>
</dbReference>